<keyword evidence="3" id="KW-1185">Reference proteome</keyword>
<feature type="compositionally biased region" description="Low complexity" evidence="1">
    <location>
        <begin position="686"/>
        <end position="697"/>
    </location>
</feature>
<feature type="compositionally biased region" description="Polar residues" evidence="1">
    <location>
        <begin position="840"/>
        <end position="849"/>
    </location>
</feature>
<organism evidence="2 3">
    <name type="scientific">Discina gigas</name>
    <dbReference type="NCBI Taxonomy" id="1032678"/>
    <lineage>
        <taxon>Eukaryota</taxon>
        <taxon>Fungi</taxon>
        <taxon>Dikarya</taxon>
        <taxon>Ascomycota</taxon>
        <taxon>Pezizomycotina</taxon>
        <taxon>Pezizomycetes</taxon>
        <taxon>Pezizales</taxon>
        <taxon>Discinaceae</taxon>
        <taxon>Discina</taxon>
    </lineage>
</organism>
<feature type="compositionally biased region" description="Basic and acidic residues" evidence="1">
    <location>
        <begin position="806"/>
        <end position="821"/>
    </location>
</feature>
<feature type="region of interest" description="Disordered" evidence="1">
    <location>
        <begin position="84"/>
        <end position="118"/>
    </location>
</feature>
<protein>
    <submittedName>
        <fullName evidence="2">Uncharacterized protein</fullName>
    </submittedName>
</protein>
<dbReference type="EMBL" id="JBBBZM010000036">
    <property type="protein sequence ID" value="KAL0637339.1"/>
    <property type="molecule type" value="Genomic_DNA"/>
</dbReference>
<feature type="region of interest" description="Disordered" evidence="1">
    <location>
        <begin position="806"/>
        <end position="849"/>
    </location>
</feature>
<comment type="caution">
    <text evidence="2">The sequence shown here is derived from an EMBL/GenBank/DDBJ whole genome shotgun (WGS) entry which is preliminary data.</text>
</comment>
<feature type="region of interest" description="Disordered" evidence="1">
    <location>
        <begin position="560"/>
        <end position="605"/>
    </location>
</feature>
<gene>
    <name evidence="2" type="ORF">Q9L58_003672</name>
</gene>
<evidence type="ECO:0000313" key="2">
    <source>
        <dbReference type="EMBL" id="KAL0637339.1"/>
    </source>
</evidence>
<feature type="region of interest" description="Disordered" evidence="1">
    <location>
        <begin position="631"/>
        <end position="652"/>
    </location>
</feature>
<feature type="compositionally biased region" description="Polar residues" evidence="1">
    <location>
        <begin position="85"/>
        <end position="118"/>
    </location>
</feature>
<sequence>MSQYPENGAQNAGWYRNLATAHFFEAPSNLGPLGPRPAFNTKGKPPELILPKGYTDQDFGDLLSSVVASPELQASGAMVDVLPTAQDSTSNPRFNAESQTATGSKDPTTGSWRWNDSNEALPPVETVTASTEFDIDDVNGSETESTTESVVGEPTEDTITPATTEYEIIEDKGLLKLMALATPLELVIGAKQNEMCIACFHVGHHHTDFDTCPTARISSLFSENGPFYSRLPEKAKARVLLMKDIGWACQGLSWAVQYVCQGYMREFKIFPGTVSQLHKLLHRWKSVVHDERYTFGGFVECGGELTFDQAIQIAPVQSTRGPSEKINLKKKFPGTETFAGENAENTNNFLNSFMIPKVIKQKAECDADRLQLPVLGNRPAAICTNCLHRGHAKSSIKICPYLIISVAIEKLKSGKKRQDNVSNEIECLEKVVGKMTSPSERKKVEPIISLIAEWNEISANIPFKVKKPRVISSKPPRGQYAGTPIDFQAYEPPIVPPNGPSHQTLDPKDPNHLSLAPFHNQDYVPALANPFARFSESSPPPLNSPFDENGNSEFYLPFRNEDLASPRPPPQEPQHSGDFQHDYSGFSPVGDPFPRLEELGTSELPDEERMQALFGDDSGLPMLNSFSALPTNFSHSSSQRNNDNGFSATSQINPRNQLDDIISQSEQDWSQSQSTYVSALSSQQKNNPPNHENSQNNYEYNPVDELPPEIFWRTRCPLRIIGNRGDSFCKICLHYGHDKRSQSCLVNVVRIAIAAGKLQGVLAVSETIKDLEAGVKWQRNIPEEMQGDYNMILNLIRRWKETVESLRKSEDSAETGTDSRDAKRHRSMDTLRVPVRRQQAPRNAATQQQMQIDREIGHFAPNASRSLEGQYRQAYESQSPRQIAPGNHQTQNWMHPPAPPQQQSFPPPPSQQTFAQQPFQNRSLVQPQETTVVPRGWAIDYARMDSNLFTQISDYIISDGDPADSDNLRVDNQKMPPMLIVAIRKFVIPENLIKKATVPHPVIHQQQDPQPQGLSSMHLQDIGQHYNNQMQTPKRKRG</sequence>
<name>A0ABR3GN36_9PEZI</name>
<feature type="region of interest" description="Disordered" evidence="1">
    <location>
        <begin position="870"/>
        <end position="916"/>
    </location>
</feature>
<dbReference type="Proteomes" id="UP001447188">
    <property type="component" value="Unassembled WGS sequence"/>
</dbReference>
<reference evidence="2 3" key="1">
    <citation type="submission" date="2024-02" db="EMBL/GenBank/DDBJ databases">
        <title>Discinaceae phylogenomics.</title>
        <authorList>
            <person name="Dirks A.C."/>
            <person name="James T.Y."/>
        </authorList>
    </citation>
    <scope>NUCLEOTIDE SEQUENCE [LARGE SCALE GENOMIC DNA]</scope>
    <source>
        <strain evidence="2 3">ACD0624</strain>
    </source>
</reference>
<evidence type="ECO:0000313" key="3">
    <source>
        <dbReference type="Proteomes" id="UP001447188"/>
    </source>
</evidence>
<feature type="compositionally biased region" description="Polar residues" evidence="1">
    <location>
        <begin position="875"/>
        <end position="893"/>
    </location>
</feature>
<proteinExistence type="predicted"/>
<evidence type="ECO:0000256" key="1">
    <source>
        <dbReference type="SAM" id="MobiDB-lite"/>
    </source>
</evidence>
<accession>A0ABR3GN36</accession>
<feature type="region of interest" description="Disordered" evidence="1">
    <location>
        <begin position="673"/>
        <end position="701"/>
    </location>
</feature>
<feature type="compositionally biased region" description="Polar residues" evidence="1">
    <location>
        <begin position="675"/>
        <end position="685"/>
    </location>
</feature>
<feature type="compositionally biased region" description="Pro residues" evidence="1">
    <location>
        <begin position="896"/>
        <end position="910"/>
    </location>
</feature>
<feature type="region of interest" description="Disordered" evidence="1">
    <location>
        <begin position="535"/>
        <end position="554"/>
    </location>
</feature>